<keyword evidence="1" id="KW-1133">Transmembrane helix</keyword>
<evidence type="ECO:0000256" key="1">
    <source>
        <dbReference type="SAM" id="Phobius"/>
    </source>
</evidence>
<accession>A0A8S2A0U4</accession>
<reference evidence="2" key="1">
    <citation type="submission" date="2021-01" db="EMBL/GenBank/DDBJ databases">
        <authorList>
            <person name="Bezrukov I."/>
        </authorList>
    </citation>
    <scope>NUCLEOTIDE SEQUENCE</scope>
</reference>
<protein>
    <submittedName>
        <fullName evidence="2">Uncharacterized protein</fullName>
    </submittedName>
</protein>
<keyword evidence="3" id="KW-1185">Reference proteome</keyword>
<proteinExistence type="predicted"/>
<sequence>MNIEFNFEGVAHHILPPILGGLGVVFLAGGGFTITIPPNASMNLTVTAVDGGNTEKRLTGLYNLCGGIEVNVRYRYSIAVHPNGNPLDVIVARRYAIEAGGQFLVHYRTNDVDETRHEDDPVIDLGHLPHG</sequence>
<gene>
    <name evidence="2" type="ORF">AARE701A_LOCUS7797</name>
</gene>
<evidence type="ECO:0000313" key="3">
    <source>
        <dbReference type="Proteomes" id="UP000682877"/>
    </source>
</evidence>
<dbReference type="Proteomes" id="UP000682877">
    <property type="component" value="Chromosome 3"/>
</dbReference>
<dbReference type="AlphaFoldDB" id="A0A8S2A0U4"/>
<feature type="transmembrane region" description="Helical" evidence="1">
    <location>
        <begin position="14"/>
        <end position="34"/>
    </location>
</feature>
<name>A0A8S2A0U4_ARAAE</name>
<evidence type="ECO:0000313" key="2">
    <source>
        <dbReference type="EMBL" id="CAE5968059.1"/>
    </source>
</evidence>
<keyword evidence="1" id="KW-0472">Membrane</keyword>
<organism evidence="2 3">
    <name type="scientific">Arabidopsis arenosa</name>
    <name type="common">Sand rock-cress</name>
    <name type="synonym">Cardaminopsis arenosa</name>
    <dbReference type="NCBI Taxonomy" id="38785"/>
    <lineage>
        <taxon>Eukaryota</taxon>
        <taxon>Viridiplantae</taxon>
        <taxon>Streptophyta</taxon>
        <taxon>Embryophyta</taxon>
        <taxon>Tracheophyta</taxon>
        <taxon>Spermatophyta</taxon>
        <taxon>Magnoliopsida</taxon>
        <taxon>eudicotyledons</taxon>
        <taxon>Gunneridae</taxon>
        <taxon>Pentapetalae</taxon>
        <taxon>rosids</taxon>
        <taxon>malvids</taxon>
        <taxon>Brassicales</taxon>
        <taxon>Brassicaceae</taxon>
        <taxon>Camelineae</taxon>
        <taxon>Arabidopsis</taxon>
    </lineage>
</organism>
<dbReference type="EMBL" id="LR999453">
    <property type="protein sequence ID" value="CAE5968059.1"/>
    <property type="molecule type" value="Genomic_DNA"/>
</dbReference>
<keyword evidence="1" id="KW-0812">Transmembrane</keyword>